<dbReference type="EMBL" id="BEXD01000671">
    <property type="protein sequence ID" value="GBB89367.1"/>
    <property type="molecule type" value="Genomic_DNA"/>
</dbReference>
<sequence length="71" mass="8460">MIFFIFFLGCWTSGLRMLPAFLDEPDLKNVSCWPFWMNQTWKYKLPAFLDEPDLGYCWTPDLKCCSFPYSS</sequence>
<feature type="signal peptide" evidence="1">
    <location>
        <begin position="1"/>
        <end position="17"/>
    </location>
</feature>
<proteinExistence type="predicted"/>
<gene>
    <name evidence="2" type="ORF">RclHR1_16010002</name>
</gene>
<feature type="chain" id="PRO_5016362035" evidence="1">
    <location>
        <begin position="18"/>
        <end position="71"/>
    </location>
</feature>
<evidence type="ECO:0000313" key="2">
    <source>
        <dbReference type="EMBL" id="GBB89367.1"/>
    </source>
</evidence>
<keyword evidence="3" id="KW-1185">Reference proteome</keyword>
<accession>A0A2Z6QGU9</accession>
<evidence type="ECO:0000256" key="1">
    <source>
        <dbReference type="SAM" id="SignalP"/>
    </source>
</evidence>
<organism evidence="2 3">
    <name type="scientific">Rhizophagus clarus</name>
    <dbReference type="NCBI Taxonomy" id="94130"/>
    <lineage>
        <taxon>Eukaryota</taxon>
        <taxon>Fungi</taxon>
        <taxon>Fungi incertae sedis</taxon>
        <taxon>Mucoromycota</taxon>
        <taxon>Glomeromycotina</taxon>
        <taxon>Glomeromycetes</taxon>
        <taxon>Glomerales</taxon>
        <taxon>Glomeraceae</taxon>
        <taxon>Rhizophagus</taxon>
    </lineage>
</organism>
<evidence type="ECO:0000313" key="3">
    <source>
        <dbReference type="Proteomes" id="UP000247702"/>
    </source>
</evidence>
<protein>
    <submittedName>
        <fullName evidence="2">Uncharacterized protein</fullName>
    </submittedName>
</protein>
<name>A0A2Z6QGU9_9GLOM</name>
<comment type="caution">
    <text evidence="2">The sequence shown here is derived from an EMBL/GenBank/DDBJ whole genome shotgun (WGS) entry which is preliminary data.</text>
</comment>
<keyword evidence="1" id="KW-0732">Signal</keyword>
<dbReference type="Proteomes" id="UP000247702">
    <property type="component" value="Unassembled WGS sequence"/>
</dbReference>
<dbReference type="AlphaFoldDB" id="A0A2Z6QGU9"/>
<reference evidence="2 3" key="1">
    <citation type="submission" date="2017-11" db="EMBL/GenBank/DDBJ databases">
        <title>The genome of Rhizophagus clarus HR1 reveals common genetic basis of auxotrophy among arbuscular mycorrhizal fungi.</title>
        <authorList>
            <person name="Kobayashi Y."/>
        </authorList>
    </citation>
    <scope>NUCLEOTIDE SEQUENCE [LARGE SCALE GENOMIC DNA]</scope>
    <source>
        <strain evidence="2 3">HR1</strain>
    </source>
</reference>